<dbReference type="EMBL" id="AP011774">
    <property type="protein sequence ID" value="BAL57357.1"/>
    <property type="molecule type" value="Genomic_DNA"/>
</dbReference>
<reference evidence="2" key="2">
    <citation type="journal article" date="2012" name="PLoS ONE">
        <title>A Deeply Branching Thermophilic Bacterium with an Ancient Acetyl-CoA Pathway Dominates a Subsurface Ecosystem.</title>
        <authorList>
            <person name="Takami H."/>
            <person name="Noguchi H."/>
            <person name="Takaki Y."/>
            <person name="Uchiyama I."/>
            <person name="Toyoda A."/>
            <person name="Nishi S."/>
            <person name="Chee G.-J."/>
            <person name="Arai W."/>
            <person name="Nunoura T."/>
            <person name="Itoh T."/>
            <person name="Hattori M."/>
            <person name="Takai K."/>
        </authorList>
    </citation>
    <scope>NUCLEOTIDE SEQUENCE</scope>
</reference>
<organism evidence="2">
    <name type="scientific">uncultured Acetothermia bacterium</name>
    <dbReference type="NCBI Taxonomy" id="236499"/>
    <lineage>
        <taxon>Bacteria</taxon>
        <taxon>Candidatus Bipolaricaulota</taxon>
        <taxon>environmental samples</taxon>
    </lineage>
</organism>
<dbReference type="GO" id="GO:0008237">
    <property type="term" value="F:metallopeptidase activity"/>
    <property type="evidence" value="ECO:0007669"/>
    <property type="project" value="InterPro"/>
</dbReference>
<evidence type="ECO:0000256" key="1">
    <source>
        <dbReference type="SAM" id="SignalP"/>
    </source>
</evidence>
<dbReference type="SUPFAM" id="SSF55486">
    <property type="entry name" value="Metalloproteases ('zincins'), catalytic domain"/>
    <property type="match status" value="1"/>
</dbReference>
<dbReference type="Gene3D" id="3.40.390.10">
    <property type="entry name" value="Collagenase (Catalytic Domain)"/>
    <property type="match status" value="1"/>
</dbReference>
<evidence type="ECO:0000313" key="2">
    <source>
        <dbReference type="EMBL" id="BAL57357.1"/>
    </source>
</evidence>
<dbReference type="InterPro" id="IPR024079">
    <property type="entry name" value="MetalloPept_cat_dom_sf"/>
</dbReference>
<keyword evidence="1" id="KW-0732">Signal</keyword>
<protein>
    <submittedName>
        <fullName evidence="2">Uncharacterized protein</fullName>
    </submittedName>
</protein>
<name>H5SMH1_9BACT</name>
<gene>
    <name evidence="2" type="ORF">HGMM_F50B12C04</name>
</gene>
<reference evidence="2" key="1">
    <citation type="journal article" date="2005" name="Environ. Microbiol.">
        <title>Genetic and functional properties of uncultivated thermophilic crenarchaeotes from a subsurface gold mine as revealed by analysis of genome fragments.</title>
        <authorList>
            <person name="Nunoura T."/>
            <person name="Hirayama H."/>
            <person name="Takami H."/>
            <person name="Oida H."/>
            <person name="Nishi S."/>
            <person name="Shimamura S."/>
            <person name="Suzuki Y."/>
            <person name="Inagaki F."/>
            <person name="Takai K."/>
            <person name="Nealson K.H."/>
            <person name="Horikoshi K."/>
        </authorList>
    </citation>
    <scope>NUCLEOTIDE SEQUENCE</scope>
</reference>
<sequence>MRRYFALLVLIALGSLTLLGSAQEPLQTGTCEQIHTDFGTAIVSESTRDFDSVECATLYAIFKSLPVHIRSAVTLIKRLPRDPEAAGRAYGSTIELYDGLNCDTIPNCRDFMVVVFHEIAHVAHFRVFTPQQTQAYRQLYRRSGSEPGNFIGPLLRGRRYATTNEYEDFAELFAAYTEDSNRVVNFVRERLSKNETILFEKLKILFDVLMAQSQPQFVLVYRSEVWDGAMPDGNFRGVVRRALLPRDAQGLPIIPSEPDWEDF</sequence>
<accession>H5SMH1</accession>
<dbReference type="AlphaFoldDB" id="H5SMH1"/>
<feature type="signal peptide" evidence="1">
    <location>
        <begin position="1"/>
        <end position="22"/>
    </location>
</feature>
<feature type="chain" id="PRO_5003597465" evidence="1">
    <location>
        <begin position="23"/>
        <end position="263"/>
    </location>
</feature>
<proteinExistence type="predicted"/>